<dbReference type="InterPro" id="IPR016024">
    <property type="entry name" value="ARM-type_fold"/>
</dbReference>
<dbReference type="Gene3D" id="1.25.10.10">
    <property type="entry name" value="Leucine-rich Repeat Variant"/>
    <property type="match status" value="1"/>
</dbReference>
<dbReference type="OrthoDB" id="28413at2759"/>
<accession>A0A0C3S1X0</accession>
<evidence type="ECO:0000313" key="8">
    <source>
        <dbReference type="Proteomes" id="UP000053257"/>
    </source>
</evidence>
<dbReference type="Proteomes" id="UP000053257">
    <property type="component" value="Unassembled WGS sequence"/>
</dbReference>
<dbReference type="PANTHER" id="PTHR12771:SF56">
    <property type="entry name" value="CED-12"/>
    <property type="match status" value="1"/>
</dbReference>
<dbReference type="Gene3D" id="2.30.29.30">
    <property type="entry name" value="Pleckstrin-homology domain (PH domain)/Phosphotyrosine-binding domain (PTB)"/>
    <property type="match status" value="1"/>
</dbReference>
<evidence type="ECO:0000259" key="6">
    <source>
        <dbReference type="PROSITE" id="PS51335"/>
    </source>
</evidence>
<dbReference type="InterPro" id="IPR011993">
    <property type="entry name" value="PH-like_dom_sf"/>
</dbReference>
<dbReference type="STRING" id="745531.A0A0C3S1X0"/>
<dbReference type="InterPro" id="IPR006816">
    <property type="entry name" value="ELMO_dom"/>
</dbReference>
<keyword evidence="8" id="KW-1185">Reference proteome</keyword>
<feature type="region of interest" description="Disordered" evidence="5">
    <location>
        <begin position="1"/>
        <end position="44"/>
    </location>
</feature>
<dbReference type="GO" id="GO:0007015">
    <property type="term" value="P:actin filament organization"/>
    <property type="evidence" value="ECO:0007669"/>
    <property type="project" value="TreeGrafter"/>
</dbReference>
<protein>
    <recommendedName>
        <fullName evidence="6">ELMO domain-containing protein</fullName>
    </recommendedName>
</protein>
<dbReference type="Pfam" id="PF04727">
    <property type="entry name" value="ELMO_CED12"/>
    <property type="match status" value="1"/>
</dbReference>
<dbReference type="GO" id="GO:0006915">
    <property type="term" value="P:apoptotic process"/>
    <property type="evidence" value="ECO:0007669"/>
    <property type="project" value="UniProtKB-KW"/>
</dbReference>
<feature type="compositionally biased region" description="Low complexity" evidence="5">
    <location>
        <begin position="1"/>
        <end position="26"/>
    </location>
</feature>
<evidence type="ECO:0000256" key="2">
    <source>
        <dbReference type="ARBA" id="ARBA00022907"/>
    </source>
</evidence>
<keyword evidence="2" id="KW-0581">Phagocytosis</keyword>
<dbReference type="AlphaFoldDB" id="A0A0C3S1X0"/>
<feature type="domain" description="ELMO" evidence="6">
    <location>
        <begin position="374"/>
        <end position="530"/>
    </location>
</feature>
<dbReference type="GO" id="GO:0048870">
    <property type="term" value="P:cell motility"/>
    <property type="evidence" value="ECO:0007669"/>
    <property type="project" value="TreeGrafter"/>
</dbReference>
<keyword evidence="3" id="KW-0729">SH3-binding</keyword>
<organism evidence="7 8">
    <name type="scientific">Phlebiopsis gigantea (strain 11061_1 CR5-6)</name>
    <name type="common">White-rot fungus</name>
    <name type="synonym">Peniophora gigantea</name>
    <dbReference type="NCBI Taxonomy" id="745531"/>
    <lineage>
        <taxon>Eukaryota</taxon>
        <taxon>Fungi</taxon>
        <taxon>Dikarya</taxon>
        <taxon>Basidiomycota</taxon>
        <taxon>Agaricomycotina</taxon>
        <taxon>Agaricomycetes</taxon>
        <taxon>Polyporales</taxon>
        <taxon>Phanerochaetaceae</taxon>
        <taxon>Phlebiopsis</taxon>
    </lineage>
</organism>
<dbReference type="PANTHER" id="PTHR12771">
    <property type="entry name" value="ENGULFMENT AND CELL MOTILITY"/>
    <property type="match status" value="1"/>
</dbReference>
<comment type="function">
    <text evidence="4">Involved in cytoskeletal rearrangements required for phagocytosis of apoptotic cells and cell motility. Acts in association with DOCK1 and CRK. Was initially proposed to be required in complex with DOCK1 to activate Rac Rho small GTPases. May enhance the guanine nucleotide exchange factor (GEF) activity of DOCK1.</text>
</comment>
<sequence length="793" mass="88638">MSSGNLSSPPVPSSSSGRSPSQSQVPNASSPQASRPRLVPTNSVTLKDGTTVRVRIEVSLAVEDVVRQLCISVKIKDPPSMYALRDEADELVTNENLKKKIMAKVNLKCVSFPSCLSILVNSPAIEAAEMVEKLGARDQRLGLALTSLRKLIREEQFAEEFLNRDGLYELTSIINASQGNILAYALTAMQNLMELDHGWSSLDDDFIYRVVQILSAPNSLINVCRPATAILKKLVEADPLTAPGGAPMASSSKGPPEQPPGSVYRFGFEVVYEQMRKDQRLLETVVNRLGSADTTMALYSMMLINSLLAHASDTRWEEFIGEIERLNVSKAVVRLMSSHTFEDLTSCILDFQANMIRVMYRKKHTFVEPGAEPGHAASLNYVWVNSRVREDPDPDGGTIKWRRLGFDSEDMTQEFGEVGVLGLDCMKQFVAQDPDFFAKVIQEQLSRPAERRCPIAKASNEVVDLLSEHWAIYGPGYSTSPTFQPFFLNFFRVHGLATHFFLRMWNESAATLGDFSRVTALVRSQVKNALRKENARAWHEVEQDFNECEYQAVRERQMRELELEDDVMSKVPIRNMRAKMYKESFEFVRQQRIHCLMQGAWFMNAIPISSNASRDTFRKPSRPWRFMRLDNNLKYIHFVDSAAKFVIRGIEELPDRIDVTLISEVATGTCAPFPQAALRGDQSLDFTLGSQMSASALSFSLLTTSSSSLADLIAPDASRWADWVDGLNMLRRDGGHSSSKETEMFVQALTEIGLKIRLLNLSGDKADIPSGISAGHPPANSDFFFSELYDSQG</sequence>
<gene>
    <name evidence="7" type="ORF">PHLGIDRAFT_110893</name>
</gene>
<evidence type="ECO:0000256" key="4">
    <source>
        <dbReference type="ARBA" id="ARBA00024863"/>
    </source>
</evidence>
<dbReference type="HOGENOM" id="CLU_009191_1_0_1"/>
<dbReference type="GO" id="GO:0005886">
    <property type="term" value="C:plasma membrane"/>
    <property type="evidence" value="ECO:0007669"/>
    <property type="project" value="TreeGrafter"/>
</dbReference>
<evidence type="ECO:0000256" key="3">
    <source>
        <dbReference type="ARBA" id="ARBA00023036"/>
    </source>
</evidence>
<evidence type="ECO:0000256" key="1">
    <source>
        <dbReference type="ARBA" id="ARBA00022703"/>
    </source>
</evidence>
<dbReference type="Pfam" id="PF16457">
    <property type="entry name" value="PH_12"/>
    <property type="match status" value="1"/>
</dbReference>
<dbReference type="SUPFAM" id="SSF48371">
    <property type="entry name" value="ARM repeat"/>
    <property type="match status" value="1"/>
</dbReference>
<dbReference type="InterPro" id="IPR001849">
    <property type="entry name" value="PH_domain"/>
</dbReference>
<evidence type="ECO:0000313" key="7">
    <source>
        <dbReference type="EMBL" id="KIP03417.1"/>
    </source>
</evidence>
<dbReference type="InterPro" id="IPR050868">
    <property type="entry name" value="ELMO_domain-containing"/>
</dbReference>
<dbReference type="PROSITE" id="PS51335">
    <property type="entry name" value="ELMO"/>
    <property type="match status" value="1"/>
</dbReference>
<evidence type="ECO:0000256" key="5">
    <source>
        <dbReference type="SAM" id="MobiDB-lite"/>
    </source>
</evidence>
<dbReference type="InterPro" id="IPR024574">
    <property type="entry name" value="ELMO_ARM"/>
</dbReference>
<name>A0A0C3S1X0_PHLG1</name>
<proteinExistence type="predicted"/>
<dbReference type="EMBL" id="KN840617">
    <property type="protein sequence ID" value="KIP03417.1"/>
    <property type="molecule type" value="Genomic_DNA"/>
</dbReference>
<dbReference type="GO" id="GO:0017124">
    <property type="term" value="F:SH3 domain binding"/>
    <property type="evidence" value="ECO:0007669"/>
    <property type="project" value="UniProtKB-KW"/>
</dbReference>
<dbReference type="InterPro" id="IPR011989">
    <property type="entry name" value="ARM-like"/>
</dbReference>
<reference evidence="7 8" key="1">
    <citation type="journal article" date="2014" name="PLoS Genet.">
        <title>Analysis of the Phlebiopsis gigantea genome, transcriptome and secretome provides insight into its pioneer colonization strategies of wood.</title>
        <authorList>
            <person name="Hori C."/>
            <person name="Ishida T."/>
            <person name="Igarashi K."/>
            <person name="Samejima M."/>
            <person name="Suzuki H."/>
            <person name="Master E."/>
            <person name="Ferreira P."/>
            <person name="Ruiz-Duenas F.J."/>
            <person name="Held B."/>
            <person name="Canessa P."/>
            <person name="Larrondo L.F."/>
            <person name="Schmoll M."/>
            <person name="Druzhinina I.S."/>
            <person name="Kubicek C.P."/>
            <person name="Gaskell J.A."/>
            <person name="Kersten P."/>
            <person name="St John F."/>
            <person name="Glasner J."/>
            <person name="Sabat G."/>
            <person name="Splinter BonDurant S."/>
            <person name="Syed K."/>
            <person name="Yadav J."/>
            <person name="Mgbeahuruike A.C."/>
            <person name="Kovalchuk A."/>
            <person name="Asiegbu F.O."/>
            <person name="Lackner G."/>
            <person name="Hoffmeister D."/>
            <person name="Rencoret J."/>
            <person name="Gutierrez A."/>
            <person name="Sun H."/>
            <person name="Lindquist E."/>
            <person name="Barry K."/>
            <person name="Riley R."/>
            <person name="Grigoriev I.V."/>
            <person name="Henrissat B."/>
            <person name="Kues U."/>
            <person name="Berka R.M."/>
            <person name="Martinez A.T."/>
            <person name="Covert S.F."/>
            <person name="Blanchette R.A."/>
            <person name="Cullen D."/>
        </authorList>
    </citation>
    <scope>NUCLEOTIDE SEQUENCE [LARGE SCALE GENOMIC DNA]</scope>
    <source>
        <strain evidence="7 8">11061_1 CR5-6</strain>
    </source>
</reference>
<keyword evidence="1" id="KW-0053">Apoptosis</keyword>
<dbReference type="Pfam" id="PF11841">
    <property type="entry name" value="ELMO_ARM"/>
    <property type="match status" value="1"/>
</dbReference>